<dbReference type="KEGG" id="csyr:103264532"/>
<dbReference type="InterPro" id="IPR032567">
    <property type="entry name" value="RTL1-rel"/>
</dbReference>
<dbReference type="GO" id="GO:0003676">
    <property type="term" value="F:nucleic acid binding"/>
    <property type="evidence" value="ECO:0007669"/>
    <property type="project" value="InterPro"/>
</dbReference>
<dbReference type="PROSITE" id="PS50158">
    <property type="entry name" value="ZF_CCHC"/>
    <property type="match status" value="1"/>
</dbReference>
<proteinExistence type="predicted"/>
<dbReference type="OrthoDB" id="9516558at2759"/>
<evidence type="ECO:0000313" key="4">
    <source>
        <dbReference type="Proteomes" id="UP000189704"/>
    </source>
</evidence>
<dbReference type="PANTHER" id="PTHR15503">
    <property type="entry name" value="LDOC1 RELATED"/>
    <property type="match status" value="1"/>
</dbReference>
<feature type="region of interest" description="Disordered" evidence="2">
    <location>
        <begin position="1"/>
        <end position="20"/>
    </location>
</feature>
<feature type="domain" description="CCHC-type" evidence="3">
    <location>
        <begin position="282"/>
        <end position="295"/>
    </location>
</feature>
<evidence type="ECO:0000259" key="3">
    <source>
        <dbReference type="PROSITE" id="PS50158"/>
    </source>
</evidence>
<sequence length="312" mass="34678">MDKCTESPTTLQVESSDSAVTNAENPILQSQMQHPIRENSALRGQVMPALAIPVMPVPFSLEHLTHFHGDPASLSGFLAQVTTYMTALQISNPEHDAHVKLFFDYLSQQLESCGVVSGPDQSTLLKQCENFVLEFQQSFGEPTKQKMSPMMNKTVDKGDNSQQDASTFKLFAQNLSCNETNQGEQFQKGLADPIQDEESVTDNMDNLPDLITQCIQLDKKHSNRPELLQPHTQLPMLASPIHHRALSSPSGPPHKEEPILLRGGQMPLTPAKRARQQENQLCLYCSQAGHFTRDCLAKRSRAPARTNDIAHQ</sequence>
<dbReference type="PANTHER" id="PTHR15503:SF8">
    <property type="entry name" value="RETROTRANSPOSON GAG-LIKE PROTEIN 4"/>
    <property type="match status" value="1"/>
</dbReference>
<dbReference type="RefSeq" id="XP_008060406.1">
    <property type="nucleotide sequence ID" value="XM_008062215.1"/>
</dbReference>
<reference evidence="5" key="1">
    <citation type="submission" date="2025-08" db="UniProtKB">
        <authorList>
            <consortium name="RefSeq"/>
        </authorList>
    </citation>
    <scope>IDENTIFICATION</scope>
</reference>
<dbReference type="GeneID" id="103264532"/>
<keyword evidence="1" id="KW-0862">Zinc</keyword>
<keyword evidence="4" id="KW-1185">Reference proteome</keyword>
<protein>
    <submittedName>
        <fullName evidence="5">Zinc finger CCHC domain-containing protein 16</fullName>
    </submittedName>
</protein>
<evidence type="ECO:0000313" key="5">
    <source>
        <dbReference type="RefSeq" id="XP_008060406.1"/>
    </source>
</evidence>
<accession>A0A1U7U3E1</accession>
<dbReference type="CTD" id="340595"/>
<evidence type="ECO:0000256" key="2">
    <source>
        <dbReference type="SAM" id="MobiDB-lite"/>
    </source>
</evidence>
<dbReference type="SUPFAM" id="SSF57756">
    <property type="entry name" value="Retrovirus zinc finger-like domains"/>
    <property type="match status" value="1"/>
</dbReference>
<dbReference type="AlphaFoldDB" id="A0A1U7U3E1"/>
<dbReference type="InterPro" id="IPR001878">
    <property type="entry name" value="Znf_CCHC"/>
</dbReference>
<dbReference type="InterPro" id="IPR036875">
    <property type="entry name" value="Znf_CCHC_sf"/>
</dbReference>
<name>A0A1U7U3E1_CARSF</name>
<keyword evidence="1" id="KW-0863">Zinc-finger</keyword>
<keyword evidence="1" id="KW-0479">Metal-binding</keyword>
<organism evidence="4 5">
    <name type="scientific">Carlito syrichta</name>
    <name type="common">Philippine tarsier</name>
    <name type="synonym">Tarsius syrichta</name>
    <dbReference type="NCBI Taxonomy" id="1868482"/>
    <lineage>
        <taxon>Eukaryota</taxon>
        <taxon>Metazoa</taxon>
        <taxon>Chordata</taxon>
        <taxon>Craniata</taxon>
        <taxon>Vertebrata</taxon>
        <taxon>Euteleostomi</taxon>
        <taxon>Mammalia</taxon>
        <taxon>Eutheria</taxon>
        <taxon>Euarchontoglires</taxon>
        <taxon>Primates</taxon>
        <taxon>Haplorrhini</taxon>
        <taxon>Tarsiiformes</taxon>
        <taxon>Tarsiidae</taxon>
        <taxon>Carlito</taxon>
    </lineage>
</organism>
<gene>
    <name evidence="5" type="primary">RTL4</name>
</gene>
<evidence type="ECO:0000256" key="1">
    <source>
        <dbReference type="PROSITE-ProRule" id="PRU00047"/>
    </source>
</evidence>
<dbReference type="Proteomes" id="UP000189704">
    <property type="component" value="Unplaced"/>
</dbReference>
<dbReference type="GO" id="GO:0008270">
    <property type="term" value="F:zinc ion binding"/>
    <property type="evidence" value="ECO:0007669"/>
    <property type="project" value="UniProtKB-KW"/>
</dbReference>